<evidence type="ECO:0000313" key="4">
    <source>
        <dbReference type="EMBL" id="CAB5064708.1"/>
    </source>
</evidence>
<sequence length="71" mass="7511">MTEVLETETLAAAVLDAAGLEAPTMLEALNLIDRGLSDASDRSLVSAVEFTDLLLDVRSILVRIDSASHAN</sequence>
<evidence type="ECO:0000313" key="1">
    <source>
        <dbReference type="EMBL" id="CAB4799555.1"/>
    </source>
</evidence>
<dbReference type="EMBL" id="CAFAAQ010000027">
    <property type="protein sequence ID" value="CAB4799555.1"/>
    <property type="molecule type" value="Genomic_DNA"/>
</dbReference>
<evidence type="ECO:0000313" key="3">
    <source>
        <dbReference type="EMBL" id="CAB5037443.1"/>
    </source>
</evidence>
<dbReference type="AlphaFoldDB" id="A0A6J7S8A1"/>
<protein>
    <submittedName>
        <fullName evidence="3">Unannotated protein</fullName>
    </submittedName>
</protein>
<accession>A0A6J7S8A1</accession>
<reference evidence="3" key="1">
    <citation type="submission" date="2020-05" db="EMBL/GenBank/DDBJ databases">
        <authorList>
            <person name="Chiriac C."/>
            <person name="Salcher M."/>
            <person name="Ghai R."/>
            <person name="Kavagutti S V."/>
        </authorList>
    </citation>
    <scope>NUCLEOTIDE SEQUENCE</scope>
</reference>
<evidence type="ECO:0000313" key="2">
    <source>
        <dbReference type="EMBL" id="CAB4969653.1"/>
    </source>
</evidence>
<dbReference type="EMBL" id="CAFBPW010000179">
    <property type="protein sequence ID" value="CAB5037443.1"/>
    <property type="molecule type" value="Genomic_DNA"/>
</dbReference>
<dbReference type="EMBL" id="CAFBQW010000048">
    <property type="protein sequence ID" value="CAB5064708.1"/>
    <property type="molecule type" value="Genomic_DNA"/>
</dbReference>
<dbReference type="EMBL" id="CAFBOG010000013">
    <property type="protein sequence ID" value="CAB4969653.1"/>
    <property type="molecule type" value="Genomic_DNA"/>
</dbReference>
<proteinExistence type="predicted"/>
<organism evidence="3">
    <name type="scientific">freshwater metagenome</name>
    <dbReference type="NCBI Taxonomy" id="449393"/>
    <lineage>
        <taxon>unclassified sequences</taxon>
        <taxon>metagenomes</taxon>
        <taxon>ecological metagenomes</taxon>
    </lineage>
</organism>
<name>A0A6J7S8A1_9ZZZZ</name>
<gene>
    <name evidence="1" type="ORF">UFOPK3046_00477</name>
    <name evidence="2" type="ORF">UFOPK3914_00271</name>
    <name evidence="3" type="ORF">UFOPK4173_01385</name>
    <name evidence="4" type="ORF">UFOPK4354_00601</name>
</gene>